<evidence type="ECO:0000313" key="16">
    <source>
        <dbReference type="Proteomes" id="UP000799118"/>
    </source>
</evidence>
<comment type="similarity">
    <text evidence="11">Belongs to the dynactin subunit 4 family.</text>
</comment>
<comment type="subcellular location">
    <subcellularLocation>
        <location evidence="1">Cytoplasm</location>
        <location evidence="1">Cytoskeleton</location>
        <location evidence="1">Microtubule organizing center</location>
        <location evidence="1">Centrosome</location>
    </subcellularLocation>
    <subcellularLocation>
        <location evidence="2">Cytoplasm</location>
        <location evidence="2">Cytoskeleton</location>
        <location evidence="2">Stress fiber</location>
    </subcellularLocation>
    <subcellularLocation>
        <location evidence="3">Cytoplasm</location>
        <location evidence="3">Myofibril</location>
    </subcellularLocation>
</comment>
<keyword evidence="5" id="KW-1017">Isopeptide bond</keyword>
<evidence type="ECO:0000256" key="10">
    <source>
        <dbReference type="ARBA" id="ARBA00023212"/>
    </source>
</evidence>
<evidence type="ECO:0000256" key="13">
    <source>
        <dbReference type="ARBA" id="ARBA00093507"/>
    </source>
</evidence>
<keyword evidence="4" id="KW-0963">Cytoplasm</keyword>
<organism evidence="15 16">
    <name type="scientific">Gymnopus androsaceus JB14</name>
    <dbReference type="NCBI Taxonomy" id="1447944"/>
    <lineage>
        <taxon>Eukaryota</taxon>
        <taxon>Fungi</taxon>
        <taxon>Dikarya</taxon>
        <taxon>Basidiomycota</taxon>
        <taxon>Agaricomycotina</taxon>
        <taxon>Agaricomycetes</taxon>
        <taxon>Agaricomycetidae</taxon>
        <taxon>Agaricales</taxon>
        <taxon>Marasmiineae</taxon>
        <taxon>Omphalotaceae</taxon>
        <taxon>Gymnopus</taxon>
    </lineage>
</organism>
<evidence type="ECO:0000256" key="2">
    <source>
        <dbReference type="ARBA" id="ARBA00004529"/>
    </source>
</evidence>
<keyword evidence="7" id="KW-0832">Ubl conjugation</keyword>
<gene>
    <name evidence="15" type="ORF">BT96DRAFT_1013052</name>
</gene>
<dbReference type="AlphaFoldDB" id="A0A6A4IIR0"/>
<evidence type="ECO:0000256" key="6">
    <source>
        <dbReference type="ARBA" id="ARBA00022553"/>
    </source>
</evidence>
<name>A0A6A4IIR0_9AGAR</name>
<keyword evidence="10" id="KW-0206">Cytoskeleton</keyword>
<dbReference type="GO" id="GO:0005869">
    <property type="term" value="C:dynactin complex"/>
    <property type="evidence" value="ECO:0007669"/>
    <property type="project" value="InterPro"/>
</dbReference>
<dbReference type="InterPro" id="IPR008603">
    <property type="entry name" value="DCTN4"/>
</dbReference>
<evidence type="ECO:0000256" key="8">
    <source>
        <dbReference type="ARBA" id="ARBA00022990"/>
    </source>
</evidence>
<dbReference type="Pfam" id="PF05502">
    <property type="entry name" value="Dynactin_p62"/>
    <property type="match status" value="2"/>
</dbReference>
<feature type="region of interest" description="Disordered" evidence="14">
    <location>
        <begin position="416"/>
        <end position="437"/>
    </location>
</feature>
<evidence type="ECO:0000256" key="4">
    <source>
        <dbReference type="ARBA" id="ARBA00022490"/>
    </source>
</evidence>
<evidence type="ECO:0000256" key="9">
    <source>
        <dbReference type="ARBA" id="ARBA00023054"/>
    </source>
</evidence>
<evidence type="ECO:0000313" key="15">
    <source>
        <dbReference type="EMBL" id="KAE9408887.1"/>
    </source>
</evidence>
<dbReference type="EMBL" id="ML769389">
    <property type="protein sequence ID" value="KAE9408887.1"/>
    <property type="molecule type" value="Genomic_DNA"/>
</dbReference>
<comment type="subunit">
    <text evidence="13">Subunit of dynactin, a multiprotein complex part of a tripartite complex with dynein and a adapter, such as BICDL1, BICD2 or HOOK3. The dynactin complex is built around ACTR1A/ACTB filament and consists of an actin-related filament composed of a shoulder domain, a pointed end and a barbed end. Its length is defined by its flexible shoulder domain. The soulder is composed of 2 DCTN1 subunits, 4 DCTN2 and 2 DCTN3. The 4 DCNT2 (via N-terminus) bind the ACTR1A filament and act as molecular rulers to determine the length. The pointed end is important for binding dynein-dynactin cargo adapters. Consists of 4 subunits: ACTR10, DCNT4, DCTN5 and DCTN6. The barbed end is composed of a CAPZA1:CAPZB heterodimers, which binds ACTR1A/ACTB filament and dynactin and stabilizes dynactin. Interacts with ATP7B, but not ATP7A, in a copper-dependent manner. Interacts with ANK2; this interaction is required for localization at costameres. Interacts with N4BP2L1.</text>
</comment>
<dbReference type="PANTHER" id="PTHR13034">
    <property type="entry name" value="DYNACTIN P62 SUBUNIT"/>
    <property type="match status" value="1"/>
</dbReference>
<feature type="compositionally biased region" description="Basic and acidic residues" evidence="14">
    <location>
        <begin position="226"/>
        <end position="237"/>
    </location>
</feature>
<accession>A0A6A4IIR0</accession>
<evidence type="ECO:0000256" key="3">
    <source>
        <dbReference type="ARBA" id="ARBA00004657"/>
    </source>
</evidence>
<keyword evidence="16" id="KW-1185">Reference proteome</keyword>
<proteinExistence type="inferred from homology"/>
<keyword evidence="6" id="KW-0597">Phosphoprotein</keyword>
<evidence type="ECO:0000256" key="1">
    <source>
        <dbReference type="ARBA" id="ARBA00004300"/>
    </source>
</evidence>
<keyword evidence="9" id="KW-0175">Coiled coil</keyword>
<evidence type="ECO:0000256" key="11">
    <source>
        <dbReference type="ARBA" id="ARBA00034776"/>
    </source>
</evidence>
<keyword evidence="8" id="KW-0007">Acetylation</keyword>
<evidence type="ECO:0000256" key="7">
    <source>
        <dbReference type="ARBA" id="ARBA00022843"/>
    </source>
</evidence>
<feature type="region of interest" description="Disordered" evidence="14">
    <location>
        <begin position="215"/>
        <end position="237"/>
    </location>
</feature>
<dbReference type="OrthoDB" id="283815at2759"/>
<dbReference type="PANTHER" id="PTHR13034:SF2">
    <property type="entry name" value="DYNACTIN SUBUNIT 4"/>
    <property type="match status" value="1"/>
</dbReference>
<dbReference type="GO" id="GO:0001725">
    <property type="term" value="C:stress fiber"/>
    <property type="evidence" value="ECO:0007669"/>
    <property type="project" value="UniProtKB-SubCell"/>
</dbReference>
<evidence type="ECO:0000256" key="12">
    <source>
        <dbReference type="ARBA" id="ARBA00034864"/>
    </source>
</evidence>
<dbReference type="Proteomes" id="UP000799118">
    <property type="component" value="Unassembled WGS sequence"/>
</dbReference>
<protein>
    <recommendedName>
        <fullName evidence="12">Dynactin subunit 4</fullName>
    </recommendedName>
</protein>
<sequence length="576" mass="63022">MAPNVLYHCPCLSNSSIPPPPHLASSSYSFHPLHTLFFCEECDAVRCNRCVSVEVSGYYCPNCLFEVPSASVRAEKNRCARNCFMCPNCRNTLSVVPSDPPDSGDGRLSAPISTVGEPPFFLYCNHCRWDSSEVGITFEKPTGLAAQLQKLEDSAADSLEFDRLKEHFEPIIRASSLSSSSSTVVPAGHSRHHSNPITAAASAALARDIPGVGKYTYTPHSRSGRSGKDRSANKDEIPEYKSRLDITHASNYGSGGGEVDVELMRRLESIPEVARLDQRWTCSWSTSLETRDLKPLRIPLHSKQSKRCPACTHILIKPEQKAQSVRYKIKLVAANYLPAITVALPHQIEMLGHISAEAAKQRPANAVKAASLEDGDVRGGLQAGKTYPFHMALTNPLYDPIQVRLSVQRMHVAAAASSAGGSTENNSKAAPRRPPFAISIPTTPFPVAAFAEAWEYEDDDEDMFGLDDDDELEARLSGREIKKDSSRTKSKTVGVLEKRANVTVVGGEVSLGKEARGEVKFNMLVAYTYRSDDPAPSEGHDVSPSKKAPETKTFAFYTVVDLGVIVPKEEPRMDEM</sequence>
<evidence type="ECO:0000256" key="5">
    <source>
        <dbReference type="ARBA" id="ARBA00022499"/>
    </source>
</evidence>
<evidence type="ECO:0000256" key="14">
    <source>
        <dbReference type="SAM" id="MobiDB-lite"/>
    </source>
</evidence>
<reference evidence="15" key="1">
    <citation type="journal article" date="2019" name="Environ. Microbiol.">
        <title>Fungal ecological strategies reflected in gene transcription - a case study of two litter decomposers.</title>
        <authorList>
            <person name="Barbi F."/>
            <person name="Kohler A."/>
            <person name="Barry K."/>
            <person name="Baskaran P."/>
            <person name="Daum C."/>
            <person name="Fauchery L."/>
            <person name="Ihrmark K."/>
            <person name="Kuo A."/>
            <person name="LaButti K."/>
            <person name="Lipzen A."/>
            <person name="Morin E."/>
            <person name="Grigoriev I.V."/>
            <person name="Henrissat B."/>
            <person name="Lindahl B."/>
            <person name="Martin F."/>
        </authorList>
    </citation>
    <scope>NUCLEOTIDE SEQUENCE</scope>
    <source>
        <strain evidence="15">JB14</strain>
    </source>
</reference>